<proteinExistence type="predicted"/>
<dbReference type="Proteomes" id="UP000318554">
    <property type="component" value="Unassembled WGS sequence"/>
</dbReference>
<dbReference type="AlphaFoldDB" id="A0A554W5S1"/>
<reference evidence="2 3" key="1">
    <citation type="submission" date="2019-07" db="EMBL/GenBank/DDBJ databases">
        <title>Tepidimonas aquatica CLN-1 draft genome.</title>
        <authorList>
            <person name="Da Costa M.S."/>
            <person name="Froufe H.J.C."/>
            <person name="Egas C."/>
            <person name="Albuquerque L."/>
        </authorList>
    </citation>
    <scope>NUCLEOTIDE SEQUENCE [LARGE SCALE GENOMIC DNA]</scope>
    <source>
        <strain evidence="2 3">CLN-1</strain>
    </source>
</reference>
<gene>
    <name evidence="2" type="ORF">Taqua_02516</name>
</gene>
<feature type="region of interest" description="Disordered" evidence="1">
    <location>
        <begin position="53"/>
        <end position="78"/>
    </location>
</feature>
<evidence type="ECO:0000256" key="1">
    <source>
        <dbReference type="SAM" id="MobiDB-lite"/>
    </source>
</evidence>
<accession>A0A554W5S1</accession>
<keyword evidence="3" id="KW-1185">Reference proteome</keyword>
<sequence length="174" mass="18820">MKTQLITKSEYARRRGVAPSAVTRAIAEGRITPIVVDGREMIEPIAADAQWAANSRRRTGSSPAVPVRSGSVAPGATYEDARRVREEAEAQLAVLRLQEQRGELIRVDAVRHAVARRLSTLRERFLGIPDRVATGLAATTDPVAVHQILEDEIRGALSLVADGDLLNSQEGSHA</sequence>
<dbReference type="EMBL" id="VJNA01000060">
    <property type="protein sequence ID" value="TSE18904.1"/>
    <property type="molecule type" value="Genomic_DNA"/>
</dbReference>
<evidence type="ECO:0000313" key="3">
    <source>
        <dbReference type="Proteomes" id="UP000318554"/>
    </source>
</evidence>
<name>A0A554W5S1_9BURK</name>
<protein>
    <recommendedName>
        <fullName evidence="4">Phage DNA packaging protein Nu1</fullName>
    </recommendedName>
</protein>
<organism evidence="2 3">
    <name type="scientific">Tepidimonas aquatica</name>
    <dbReference type="NCBI Taxonomy" id="247482"/>
    <lineage>
        <taxon>Bacteria</taxon>
        <taxon>Pseudomonadati</taxon>
        <taxon>Pseudomonadota</taxon>
        <taxon>Betaproteobacteria</taxon>
        <taxon>Burkholderiales</taxon>
        <taxon>Tepidimonas</taxon>
    </lineage>
</organism>
<evidence type="ECO:0000313" key="2">
    <source>
        <dbReference type="EMBL" id="TSE18904.1"/>
    </source>
</evidence>
<comment type="caution">
    <text evidence="2">The sequence shown here is derived from an EMBL/GenBank/DDBJ whole genome shotgun (WGS) entry which is preliminary data.</text>
</comment>
<evidence type="ECO:0008006" key="4">
    <source>
        <dbReference type="Google" id="ProtNLM"/>
    </source>
</evidence>